<reference evidence="11 12" key="1">
    <citation type="submission" date="2017-04" db="EMBL/GenBank/DDBJ databases">
        <authorList>
            <person name="Afonso C.L."/>
            <person name="Miller P.J."/>
            <person name="Scott M.A."/>
            <person name="Spackman E."/>
            <person name="Goraichik I."/>
            <person name="Dimitrov K.M."/>
            <person name="Suarez D.L."/>
            <person name="Swayne D.E."/>
        </authorList>
    </citation>
    <scope>NUCLEOTIDE SEQUENCE [LARGE SCALE GENOMIC DNA]</scope>
    <source>
        <strain evidence="12">XA(T)</strain>
    </source>
</reference>
<dbReference type="GO" id="GO:0005886">
    <property type="term" value="C:plasma membrane"/>
    <property type="evidence" value="ECO:0007669"/>
    <property type="project" value="UniProtKB-SubCell"/>
</dbReference>
<feature type="transmembrane region" description="Helical" evidence="9">
    <location>
        <begin position="147"/>
        <end position="169"/>
    </location>
</feature>
<dbReference type="NCBIfam" id="NF037981">
    <property type="entry name" value="NCS2_1"/>
    <property type="match status" value="1"/>
</dbReference>
<keyword evidence="4" id="KW-1003">Cell membrane</keyword>
<evidence type="ECO:0000256" key="5">
    <source>
        <dbReference type="ARBA" id="ARBA00022631"/>
    </source>
</evidence>
<comment type="subcellular location">
    <subcellularLocation>
        <location evidence="1">Cell membrane</location>
        <topology evidence="1">Multi-pass membrane protein</topology>
    </subcellularLocation>
</comment>
<evidence type="ECO:0000256" key="3">
    <source>
        <dbReference type="ARBA" id="ARBA00022448"/>
    </source>
</evidence>
<evidence type="ECO:0000256" key="1">
    <source>
        <dbReference type="ARBA" id="ARBA00004651"/>
    </source>
</evidence>
<feature type="transmembrane region" description="Helical" evidence="9">
    <location>
        <begin position="31"/>
        <end position="49"/>
    </location>
</feature>
<dbReference type="InterPro" id="IPR036778">
    <property type="entry name" value="OHCU_decarboxylase_sf"/>
</dbReference>
<evidence type="ECO:0000256" key="6">
    <source>
        <dbReference type="ARBA" id="ARBA00022692"/>
    </source>
</evidence>
<feature type="transmembrane region" description="Helical" evidence="9">
    <location>
        <begin position="206"/>
        <end position="224"/>
    </location>
</feature>
<feature type="transmembrane region" description="Helical" evidence="9">
    <location>
        <begin position="231"/>
        <end position="251"/>
    </location>
</feature>
<dbReference type="InterPro" id="IPR006042">
    <property type="entry name" value="Xan_ur_permease"/>
</dbReference>
<protein>
    <submittedName>
        <fullName evidence="11">Xanthine permease</fullName>
    </submittedName>
</protein>
<evidence type="ECO:0000256" key="9">
    <source>
        <dbReference type="SAM" id="Phobius"/>
    </source>
</evidence>
<feature type="transmembrane region" description="Helical" evidence="9">
    <location>
        <begin position="387"/>
        <end position="407"/>
    </location>
</feature>
<dbReference type="InterPro" id="IPR006043">
    <property type="entry name" value="NCS2"/>
</dbReference>
<gene>
    <name evidence="11" type="ORF">B5808_11620</name>
</gene>
<dbReference type="Gene3D" id="1.10.3330.10">
    <property type="entry name" value="Oxo-4-hydroxy-4-carboxy-5-ureidoimidazoline decarboxylase"/>
    <property type="match status" value="1"/>
</dbReference>
<keyword evidence="5" id="KW-0659">Purine metabolism</keyword>
<dbReference type="GO" id="GO:0042907">
    <property type="term" value="F:xanthine transmembrane transporter activity"/>
    <property type="evidence" value="ECO:0007669"/>
    <property type="project" value="TreeGrafter"/>
</dbReference>
<comment type="similarity">
    <text evidence="2">Belongs to the nucleobase:cation symporter-2 (NCS2) (TC 2.A.40) family.</text>
</comment>
<dbReference type="InterPro" id="IPR018020">
    <property type="entry name" value="OHCU_decarboxylase"/>
</dbReference>
<evidence type="ECO:0000256" key="7">
    <source>
        <dbReference type="ARBA" id="ARBA00022989"/>
    </source>
</evidence>
<dbReference type="Pfam" id="PF09349">
    <property type="entry name" value="OHCU_decarbox"/>
    <property type="match status" value="1"/>
</dbReference>
<feature type="transmembrane region" description="Helical" evidence="9">
    <location>
        <begin position="123"/>
        <end position="142"/>
    </location>
</feature>
<dbReference type="PROSITE" id="PS01116">
    <property type="entry name" value="XANTH_URACIL_PERMASE"/>
    <property type="match status" value="1"/>
</dbReference>
<feature type="transmembrane region" description="Helical" evidence="9">
    <location>
        <begin position="271"/>
        <end position="292"/>
    </location>
</feature>
<dbReference type="STRING" id="1619308.B5808_11620"/>
<organism evidence="11 12">
    <name type="scientific">Cnuibacter physcomitrellae</name>
    <dbReference type="NCBI Taxonomy" id="1619308"/>
    <lineage>
        <taxon>Bacteria</taxon>
        <taxon>Bacillati</taxon>
        <taxon>Actinomycetota</taxon>
        <taxon>Actinomycetes</taxon>
        <taxon>Micrococcales</taxon>
        <taxon>Microbacteriaceae</taxon>
        <taxon>Cnuibacter</taxon>
    </lineage>
</organism>
<feature type="domain" description="Oxo-4-hydroxy-4-carboxy-5-ureidoimidazoline decarboxylase" evidence="10">
    <location>
        <begin position="493"/>
        <end position="645"/>
    </location>
</feature>
<dbReference type="PANTHER" id="PTHR42810">
    <property type="entry name" value="PURINE PERMEASE C1399.01C-RELATED"/>
    <property type="match status" value="1"/>
</dbReference>
<accession>A0A1X9LQ82</accession>
<dbReference type="GO" id="GO:0006144">
    <property type="term" value="P:purine nucleobase metabolic process"/>
    <property type="evidence" value="ECO:0007669"/>
    <property type="project" value="UniProtKB-KW"/>
</dbReference>
<evidence type="ECO:0000256" key="2">
    <source>
        <dbReference type="ARBA" id="ARBA00008821"/>
    </source>
</evidence>
<evidence type="ECO:0000256" key="4">
    <source>
        <dbReference type="ARBA" id="ARBA00022475"/>
    </source>
</evidence>
<proteinExistence type="inferred from homology"/>
<keyword evidence="12" id="KW-1185">Reference proteome</keyword>
<dbReference type="PANTHER" id="PTHR42810:SF4">
    <property type="entry name" value="URIC ACID TRANSPORTER UACT"/>
    <property type="match status" value="1"/>
</dbReference>
<feature type="transmembrane region" description="Helical" evidence="9">
    <location>
        <begin position="55"/>
        <end position="78"/>
    </location>
</feature>
<name>A0A1X9LQ82_9MICO</name>
<dbReference type="Pfam" id="PF00860">
    <property type="entry name" value="Xan_ur_permease"/>
    <property type="match status" value="1"/>
</dbReference>
<dbReference type="Proteomes" id="UP000192775">
    <property type="component" value="Chromosome"/>
</dbReference>
<keyword evidence="7 9" id="KW-1133">Transmembrane helix</keyword>
<keyword evidence="3" id="KW-0813">Transport</keyword>
<dbReference type="EMBL" id="CP020715">
    <property type="protein sequence ID" value="ARJ07343.1"/>
    <property type="molecule type" value="Genomic_DNA"/>
</dbReference>
<feature type="transmembrane region" description="Helical" evidence="9">
    <location>
        <begin position="419"/>
        <end position="437"/>
    </location>
</feature>
<dbReference type="SUPFAM" id="SSF158694">
    <property type="entry name" value="UraD-Like"/>
    <property type="match status" value="1"/>
</dbReference>
<feature type="transmembrane region" description="Helical" evidence="9">
    <location>
        <begin position="443"/>
        <end position="467"/>
    </location>
</feature>
<feature type="transmembrane region" description="Helical" evidence="9">
    <location>
        <begin position="90"/>
        <end position="111"/>
    </location>
</feature>
<evidence type="ECO:0000256" key="8">
    <source>
        <dbReference type="ARBA" id="ARBA00023136"/>
    </source>
</evidence>
<sequence>MVSSTTARRRHAVDEVLPVPKLAAYGFQHVLAFYAGAVLVPILVANALGLSTEQLIHLINADLFTCGIASIIQSVGFGRRWFRFGVKLPLLQGVTFTAVSPMIAIGTAVMAGGGSSIDGLLTIYGSVIVAGLVTIALAPVFVKLLRFFPPVVTGSIILIIGIALIPVAAGDITYGAIGGTNGVVVDASGATVPAPPLDFGLANGGLLLQNLAYAFGTLALILIVQRIFRGFLQTIAVLIGLVVGTLVAFLLGDASFEAVGSSPWFGFVTPFSFGVPQFSITAILSMIVVMLITMVETTGDTYATGEIVGKRIRPADIAAAIRADGLATTLGGVFNSFPYTAFAENVGLVRLTQVRSRWVVTAAGVIMIVLGLFPKAAALVAGIPHPVLGGAALALFGAVAVAGVQTLQKVDFSDHRNSIIVGTTLGLAGLVTAYGAIASAFPAWASILFGSGITLGAITAILLNLLFFHTGGRGSGVAGRPGADLVTLDEVDRMDEAAFARTFGSMVNDSPWVVAAAYARRPFDDATALRAAFQEAILGGSPEQQLELLRSFPDLGSADDREHAYVREHSERGIDSLTDEDLDDAVALSQAYRARFGFPLIVSARDVDRYERVVGAGRSRLANAEAAERATALLEVSKVFTHRFEDAVADANPLSSPFNP</sequence>
<dbReference type="KEGG" id="cphy:B5808_11620"/>
<keyword evidence="8 9" id="KW-0472">Membrane</keyword>
<evidence type="ECO:0000313" key="12">
    <source>
        <dbReference type="Proteomes" id="UP000192775"/>
    </source>
</evidence>
<feature type="transmembrane region" description="Helical" evidence="9">
    <location>
        <begin position="358"/>
        <end position="381"/>
    </location>
</feature>
<evidence type="ECO:0000259" key="10">
    <source>
        <dbReference type="Pfam" id="PF09349"/>
    </source>
</evidence>
<dbReference type="AlphaFoldDB" id="A0A1X9LQ82"/>
<keyword evidence="6 9" id="KW-0812">Transmembrane</keyword>
<evidence type="ECO:0000313" key="11">
    <source>
        <dbReference type="EMBL" id="ARJ07343.1"/>
    </source>
</evidence>
<dbReference type="NCBIfam" id="TIGR00801">
    <property type="entry name" value="ncs2"/>
    <property type="match status" value="1"/>
</dbReference>